<accession>A0A4C1ZGM0</accession>
<evidence type="ECO:0000256" key="1">
    <source>
        <dbReference type="SAM" id="MobiDB-lite"/>
    </source>
</evidence>
<evidence type="ECO:0000313" key="3">
    <source>
        <dbReference type="Proteomes" id="UP000299102"/>
    </source>
</evidence>
<dbReference type="OrthoDB" id="410155at2759"/>
<feature type="compositionally biased region" description="Basic and acidic residues" evidence="1">
    <location>
        <begin position="64"/>
        <end position="90"/>
    </location>
</feature>
<organism evidence="2 3">
    <name type="scientific">Eumeta variegata</name>
    <name type="common">Bagworm moth</name>
    <name type="synonym">Eumeta japonica</name>
    <dbReference type="NCBI Taxonomy" id="151549"/>
    <lineage>
        <taxon>Eukaryota</taxon>
        <taxon>Metazoa</taxon>
        <taxon>Ecdysozoa</taxon>
        <taxon>Arthropoda</taxon>
        <taxon>Hexapoda</taxon>
        <taxon>Insecta</taxon>
        <taxon>Pterygota</taxon>
        <taxon>Neoptera</taxon>
        <taxon>Endopterygota</taxon>
        <taxon>Lepidoptera</taxon>
        <taxon>Glossata</taxon>
        <taxon>Ditrysia</taxon>
        <taxon>Tineoidea</taxon>
        <taxon>Psychidae</taxon>
        <taxon>Oiketicinae</taxon>
        <taxon>Eumeta</taxon>
    </lineage>
</organism>
<reference evidence="2 3" key="1">
    <citation type="journal article" date="2019" name="Commun. Biol.">
        <title>The bagworm genome reveals a unique fibroin gene that provides high tensile strength.</title>
        <authorList>
            <person name="Kono N."/>
            <person name="Nakamura H."/>
            <person name="Ohtoshi R."/>
            <person name="Tomita M."/>
            <person name="Numata K."/>
            <person name="Arakawa K."/>
        </authorList>
    </citation>
    <scope>NUCLEOTIDE SEQUENCE [LARGE SCALE GENOMIC DNA]</scope>
</reference>
<feature type="region of interest" description="Disordered" evidence="1">
    <location>
        <begin position="1"/>
        <end position="91"/>
    </location>
</feature>
<dbReference type="AlphaFoldDB" id="A0A4C1ZGM0"/>
<comment type="caution">
    <text evidence="2">The sequence shown here is derived from an EMBL/GenBank/DDBJ whole genome shotgun (WGS) entry which is preliminary data.</text>
</comment>
<sequence>MLRHLEDPSKSKRVPNPGKPLPPRKSEELQPRSIHYRRRSNSTDPVMTPDKRSRDQLSLSSISDPKKHATELKPPHTKLDSLPKISRDAPSEIAVETPKDVEEATNTLVNKIREAQQTASGSLLIQISRRRDLPPNLRVKMQQKRRLPKLWTRTRCPMLKKKLNELARKLTVVVKNRRGTAWERQSNTLAKP</sequence>
<proteinExistence type="predicted"/>
<protein>
    <submittedName>
        <fullName evidence="2">Uncharacterized protein</fullName>
    </submittedName>
</protein>
<evidence type="ECO:0000313" key="2">
    <source>
        <dbReference type="EMBL" id="GBP86293.1"/>
    </source>
</evidence>
<gene>
    <name evidence="2" type="ORF">EVAR_91697_1</name>
</gene>
<feature type="compositionally biased region" description="Basic and acidic residues" evidence="1">
    <location>
        <begin position="1"/>
        <end position="10"/>
    </location>
</feature>
<dbReference type="EMBL" id="BGZK01001784">
    <property type="protein sequence ID" value="GBP86293.1"/>
    <property type="molecule type" value="Genomic_DNA"/>
</dbReference>
<name>A0A4C1ZGM0_EUMVA</name>
<dbReference type="Proteomes" id="UP000299102">
    <property type="component" value="Unassembled WGS sequence"/>
</dbReference>
<keyword evidence="3" id="KW-1185">Reference proteome</keyword>